<keyword evidence="2" id="KW-0012">Acyltransferase</keyword>
<dbReference type="RefSeq" id="WP_188985644.1">
    <property type="nucleotide sequence ID" value="NZ_BMPO01000011.1"/>
</dbReference>
<keyword evidence="5" id="KW-1185">Reference proteome</keyword>
<feature type="domain" description="N-acetyltransferase" evidence="3">
    <location>
        <begin position="6"/>
        <end position="161"/>
    </location>
</feature>
<dbReference type="PROSITE" id="PS51186">
    <property type="entry name" value="GNAT"/>
    <property type="match status" value="1"/>
</dbReference>
<dbReference type="AlphaFoldDB" id="A0A917Q2L4"/>
<keyword evidence="1" id="KW-0808">Transferase</keyword>
<dbReference type="Pfam" id="PF00583">
    <property type="entry name" value="Acetyltransf_1"/>
    <property type="match status" value="1"/>
</dbReference>
<dbReference type="InterPro" id="IPR051016">
    <property type="entry name" value="Diverse_Substrate_AcTransf"/>
</dbReference>
<dbReference type="PANTHER" id="PTHR10545">
    <property type="entry name" value="DIAMINE N-ACETYLTRANSFERASE"/>
    <property type="match status" value="1"/>
</dbReference>
<reference evidence="4" key="2">
    <citation type="submission" date="2020-09" db="EMBL/GenBank/DDBJ databases">
        <authorList>
            <person name="Sun Q."/>
            <person name="Ohkuma M."/>
        </authorList>
    </citation>
    <scope>NUCLEOTIDE SEQUENCE</scope>
    <source>
        <strain evidence="4">JCM 30078</strain>
    </source>
</reference>
<dbReference type="PANTHER" id="PTHR10545:SF29">
    <property type="entry name" value="GH14572P-RELATED"/>
    <property type="match status" value="1"/>
</dbReference>
<dbReference type="EMBL" id="BMPO01000011">
    <property type="protein sequence ID" value="GGK08530.1"/>
    <property type="molecule type" value="Genomic_DNA"/>
</dbReference>
<dbReference type="GO" id="GO:0008080">
    <property type="term" value="F:N-acetyltransferase activity"/>
    <property type="evidence" value="ECO:0007669"/>
    <property type="project" value="TreeGrafter"/>
</dbReference>
<dbReference type="InterPro" id="IPR000182">
    <property type="entry name" value="GNAT_dom"/>
</dbReference>
<name>A0A917Q2L4_9PSED</name>
<dbReference type="SUPFAM" id="SSF55729">
    <property type="entry name" value="Acyl-CoA N-acyltransferases (Nat)"/>
    <property type="match status" value="1"/>
</dbReference>
<accession>A0A917Q2L4</accession>
<dbReference type="Gene3D" id="3.40.630.30">
    <property type="match status" value="1"/>
</dbReference>
<protein>
    <recommendedName>
        <fullName evidence="3">N-acetyltransferase domain-containing protein</fullName>
    </recommendedName>
</protein>
<comment type="caution">
    <text evidence="4">The sequence shown here is derived from an EMBL/GenBank/DDBJ whole genome shotgun (WGS) entry which is preliminary data.</text>
</comment>
<evidence type="ECO:0000313" key="4">
    <source>
        <dbReference type="EMBL" id="GGK08530.1"/>
    </source>
</evidence>
<dbReference type="CDD" id="cd04301">
    <property type="entry name" value="NAT_SF"/>
    <property type="match status" value="1"/>
</dbReference>
<proteinExistence type="predicted"/>
<dbReference type="InterPro" id="IPR016181">
    <property type="entry name" value="Acyl_CoA_acyltransferase"/>
</dbReference>
<evidence type="ECO:0000259" key="3">
    <source>
        <dbReference type="PROSITE" id="PS51186"/>
    </source>
</evidence>
<evidence type="ECO:0000256" key="1">
    <source>
        <dbReference type="ARBA" id="ARBA00022679"/>
    </source>
</evidence>
<evidence type="ECO:0000313" key="5">
    <source>
        <dbReference type="Proteomes" id="UP000635983"/>
    </source>
</evidence>
<dbReference type="Proteomes" id="UP000635983">
    <property type="component" value="Unassembled WGS sequence"/>
</dbReference>
<sequence length="167" mass="18506">MLSTECSVRLARPEDVPGLIEQMRALAAFEGYLNEFRVDEETLMARAFGDQPECQIFVAQGQKGIAGYAVGLTIDFTYDLRPTVVLKELFVADEYRSNGYGAALLRRVAAWALIKGAARLKWDVLVGNHRAEAFYQQHGGRPDAKWIPYKMGEVELQAIAPPTAALS</sequence>
<reference evidence="4" key="1">
    <citation type="journal article" date="2014" name="Int. J. Syst. Evol. Microbiol.">
        <title>Complete genome sequence of Corynebacterium casei LMG S-19264T (=DSM 44701T), isolated from a smear-ripened cheese.</title>
        <authorList>
            <consortium name="US DOE Joint Genome Institute (JGI-PGF)"/>
            <person name="Walter F."/>
            <person name="Albersmeier A."/>
            <person name="Kalinowski J."/>
            <person name="Ruckert C."/>
        </authorList>
    </citation>
    <scope>NUCLEOTIDE SEQUENCE</scope>
    <source>
        <strain evidence="4">JCM 30078</strain>
    </source>
</reference>
<organism evidence="4 5">
    <name type="scientific">Pseudomonas matsuisoli</name>
    <dbReference type="NCBI Taxonomy" id="1515666"/>
    <lineage>
        <taxon>Bacteria</taxon>
        <taxon>Pseudomonadati</taxon>
        <taxon>Pseudomonadota</taxon>
        <taxon>Gammaproteobacteria</taxon>
        <taxon>Pseudomonadales</taxon>
        <taxon>Pseudomonadaceae</taxon>
        <taxon>Pseudomonas</taxon>
    </lineage>
</organism>
<gene>
    <name evidence="4" type="ORF">GCM10009304_38260</name>
</gene>
<evidence type="ECO:0000256" key="2">
    <source>
        <dbReference type="ARBA" id="ARBA00023315"/>
    </source>
</evidence>